<keyword evidence="2" id="KW-1185">Reference proteome</keyword>
<gene>
    <name evidence="1" type="ORF">C5F50_10555</name>
</gene>
<proteinExistence type="predicted"/>
<dbReference type="KEGG" id="nue:C5F50_10555"/>
<sequence length="64" mass="7335">MNLYDSKTIRCVQCDKVVGEIDFDAQVIRPMCGQCDDPKPDVLDQLSYRIKIHSNKKVENPIPI</sequence>
<organism evidence="1 2">
    <name type="scientific">Nitrosopumilus ureiphilus</name>
    <dbReference type="NCBI Taxonomy" id="1470067"/>
    <lineage>
        <taxon>Archaea</taxon>
        <taxon>Nitrososphaerota</taxon>
        <taxon>Nitrososphaeria</taxon>
        <taxon>Nitrosopumilales</taxon>
        <taxon>Nitrosopumilaceae</taxon>
        <taxon>Nitrosopumilus</taxon>
    </lineage>
</organism>
<dbReference type="Proteomes" id="UP000509478">
    <property type="component" value="Chromosome"/>
</dbReference>
<dbReference type="EMBL" id="CP026995">
    <property type="protein sequence ID" value="QLH07460.1"/>
    <property type="molecule type" value="Genomic_DNA"/>
</dbReference>
<accession>A0A7D5R410</accession>
<name>A0A7D5R410_9ARCH</name>
<dbReference type="AlphaFoldDB" id="A0A7D5R410"/>
<evidence type="ECO:0000313" key="2">
    <source>
        <dbReference type="Proteomes" id="UP000509478"/>
    </source>
</evidence>
<evidence type="ECO:0000313" key="1">
    <source>
        <dbReference type="EMBL" id="QLH07460.1"/>
    </source>
</evidence>
<reference evidence="1 2" key="1">
    <citation type="submission" date="2018-02" db="EMBL/GenBank/DDBJ databases">
        <title>Complete genome of Nitrosopumilus ureaphilus PS0.</title>
        <authorList>
            <person name="Qin W."/>
            <person name="Zheng Y."/>
            <person name="Stahl D.A."/>
        </authorList>
    </citation>
    <scope>NUCLEOTIDE SEQUENCE [LARGE SCALE GENOMIC DNA]</scope>
    <source>
        <strain evidence="1 2">PS0</strain>
    </source>
</reference>
<protein>
    <submittedName>
        <fullName evidence="1">Uncharacterized protein</fullName>
    </submittedName>
</protein>